<sequence length="658" mass="75805">MSEILKDLVKEDIDDDKNLEEYENPNVVFRAPLIDSSLEKTLTTMFITTESELCIVDNKGNKFRSKIVWYKNQSDEIKVDWSKTGEDIRVTIRNSGASGINTEKLLAVLKKIEEPIELFMSAISNKIGLDSVVDYICTPKISEMAITRFGESDDQLNNYGKTDPKREFSTYKYTVNNQIYEAVLIEGLPYFITINGKGQLEIVDKIVEETRILKPPFKEDYIYQPIAFESIEELESYIETARHLTFDDLFRKIRKYVSRFIVHHEHVLDYISALIIFTYFQDKFPTVPYTMFVSDNGSGKSTIGDMFEVIAYRCVNMTDPTTANVYRILGNIETGQCTLVFDEVDKIDQSDMMSVIKSGYEKNKIITRTNTNSGKQEHFHAYGVKVMLGERTPDPSRAKGVLDRTFIISNFKGKPELDIKEIKNPENKVHIRTAKELDTIRKTLMAYRLIHFNDEIINIETGLEGRDKELSKPILQRFYGTKCLQDIENALEKLLNEKHDRKAHSLERDALEVIVKLFEEYQDGVIPFSEIWYSMEVKTNGHINEYKRHQLETEVHGTLYKTSFSKMLRDKFGAKDPSTREANTRSLAFDIDKTMKYLESYTKENGPTQIECSLVKSDSSDSSDSSSECSVEKFWDSGSSTKDYRHEAEKIMADMGLI</sequence>
<dbReference type="SUPFAM" id="SSF52540">
    <property type="entry name" value="P-loop containing nucleoside triphosphate hydrolases"/>
    <property type="match status" value="1"/>
</dbReference>
<gene>
    <name evidence="2" type="ORF">NMY3_03025</name>
</gene>
<dbReference type="EMBL" id="CP012850">
    <property type="protein sequence ID" value="ALI37212.1"/>
    <property type="molecule type" value="Genomic_DNA"/>
</dbReference>
<dbReference type="KEGG" id="taa:NMY3_03025"/>
<dbReference type="InterPro" id="IPR027417">
    <property type="entry name" value="P-loop_NTPase"/>
</dbReference>
<organism evidence="2 3">
    <name type="scientific">Candidatus Nitrosocosmicus oleophilus</name>
    <dbReference type="NCBI Taxonomy" id="1353260"/>
    <lineage>
        <taxon>Archaea</taxon>
        <taxon>Nitrososphaerota</taxon>
        <taxon>Nitrososphaeria</taxon>
        <taxon>Nitrososphaerales</taxon>
        <taxon>Nitrososphaeraceae</taxon>
        <taxon>Candidatus Nitrosocosmicus</taxon>
    </lineage>
</organism>
<evidence type="ECO:0000313" key="2">
    <source>
        <dbReference type="EMBL" id="ALI37212.1"/>
    </source>
</evidence>
<dbReference type="AlphaFoldDB" id="A0A654MCL4"/>
<dbReference type="RefSeq" id="WP_196816317.1">
    <property type="nucleotide sequence ID" value="NZ_CP012850.1"/>
</dbReference>
<name>A0A654MCL4_9ARCH</name>
<evidence type="ECO:0000256" key="1">
    <source>
        <dbReference type="SAM" id="MobiDB-lite"/>
    </source>
</evidence>
<dbReference type="Proteomes" id="UP000058925">
    <property type="component" value="Chromosome"/>
</dbReference>
<dbReference type="GeneID" id="60422892"/>
<dbReference type="OrthoDB" id="12286at2157"/>
<evidence type="ECO:0008006" key="4">
    <source>
        <dbReference type="Google" id="ProtNLM"/>
    </source>
</evidence>
<reference evidence="3" key="1">
    <citation type="submission" date="2015-10" db="EMBL/GenBank/DDBJ databases">
        <title>Niche specialization of a soil ammonia-oxidizing archaeon, Candidatus Nitrosocosmicus oleophilus.</title>
        <authorList>
            <person name="Jung M.-Y."/>
            <person name="Rhee S.-K."/>
        </authorList>
    </citation>
    <scope>NUCLEOTIDE SEQUENCE [LARGE SCALE GENOMIC DNA]</scope>
    <source>
        <strain evidence="3">MY3</strain>
    </source>
</reference>
<keyword evidence="3" id="KW-1185">Reference proteome</keyword>
<proteinExistence type="predicted"/>
<accession>A0A654MCL4</accession>
<protein>
    <recommendedName>
        <fullName evidence="4">DUF3631 domain-containing protein</fullName>
    </recommendedName>
</protein>
<feature type="region of interest" description="Disordered" evidence="1">
    <location>
        <begin position="615"/>
        <end position="639"/>
    </location>
</feature>
<evidence type="ECO:0000313" key="3">
    <source>
        <dbReference type="Proteomes" id="UP000058925"/>
    </source>
</evidence>